<proteinExistence type="predicted"/>
<dbReference type="Proteomes" id="UP000187609">
    <property type="component" value="Unassembled WGS sequence"/>
</dbReference>
<protein>
    <submittedName>
        <fullName evidence="3">Uncharacterized protein</fullName>
    </submittedName>
</protein>
<evidence type="ECO:0000256" key="2">
    <source>
        <dbReference type="SAM" id="Phobius"/>
    </source>
</evidence>
<keyword evidence="2" id="KW-1133">Transmembrane helix</keyword>
<keyword evidence="2" id="KW-0472">Membrane</keyword>
<comment type="caution">
    <text evidence="3">The sequence shown here is derived from an EMBL/GenBank/DDBJ whole genome shotgun (WGS) entry which is preliminary data.</text>
</comment>
<feature type="region of interest" description="Disordered" evidence="1">
    <location>
        <begin position="1"/>
        <end position="36"/>
    </location>
</feature>
<evidence type="ECO:0000313" key="3">
    <source>
        <dbReference type="EMBL" id="OIT22700.1"/>
    </source>
</evidence>
<dbReference type="EMBL" id="MJEQ01003546">
    <property type="protein sequence ID" value="OIT22700.1"/>
    <property type="molecule type" value="Genomic_DNA"/>
</dbReference>
<evidence type="ECO:0000313" key="4">
    <source>
        <dbReference type="Proteomes" id="UP000187609"/>
    </source>
</evidence>
<keyword evidence="2" id="KW-0812">Transmembrane</keyword>
<feature type="transmembrane region" description="Helical" evidence="2">
    <location>
        <begin position="69"/>
        <end position="87"/>
    </location>
</feature>
<gene>
    <name evidence="3" type="ORF">A4A49_30317</name>
</gene>
<dbReference type="Gramene" id="OIT22700">
    <property type="protein sequence ID" value="OIT22700"/>
    <property type="gene ID" value="A4A49_30317"/>
</dbReference>
<reference evidence="3" key="1">
    <citation type="submission" date="2016-11" db="EMBL/GenBank/DDBJ databases">
        <title>The genome of Nicotiana attenuata.</title>
        <authorList>
            <person name="Xu S."/>
            <person name="Brockmoeller T."/>
            <person name="Gaquerel E."/>
            <person name="Navarro A."/>
            <person name="Kuhl H."/>
            <person name="Gase K."/>
            <person name="Ling Z."/>
            <person name="Zhou W."/>
            <person name="Kreitzer C."/>
            <person name="Stanke M."/>
            <person name="Tang H."/>
            <person name="Lyons E."/>
            <person name="Pandey P."/>
            <person name="Pandey S.P."/>
            <person name="Timmermann B."/>
            <person name="Baldwin I.T."/>
        </authorList>
    </citation>
    <scope>NUCLEOTIDE SEQUENCE [LARGE SCALE GENOMIC DNA]</scope>
    <source>
        <strain evidence="3">UT</strain>
    </source>
</reference>
<dbReference type="AlphaFoldDB" id="A0A1J6K227"/>
<keyword evidence="4" id="KW-1185">Reference proteome</keyword>
<sequence>MDGGGAPPEGDEAGVSTVGGDRGDANGDSDGEEAVVGALAGAETGVTADGGVATGGDDATGGGELFGEAAGVFYFLNAFSFFVYYMCQISIYKLSKLEVNYP</sequence>
<accession>A0A1J6K227</accession>
<evidence type="ECO:0000256" key="1">
    <source>
        <dbReference type="SAM" id="MobiDB-lite"/>
    </source>
</evidence>
<name>A0A1J6K227_NICAT</name>
<organism evidence="3 4">
    <name type="scientific">Nicotiana attenuata</name>
    <name type="common">Coyote tobacco</name>
    <dbReference type="NCBI Taxonomy" id="49451"/>
    <lineage>
        <taxon>Eukaryota</taxon>
        <taxon>Viridiplantae</taxon>
        <taxon>Streptophyta</taxon>
        <taxon>Embryophyta</taxon>
        <taxon>Tracheophyta</taxon>
        <taxon>Spermatophyta</taxon>
        <taxon>Magnoliopsida</taxon>
        <taxon>eudicotyledons</taxon>
        <taxon>Gunneridae</taxon>
        <taxon>Pentapetalae</taxon>
        <taxon>asterids</taxon>
        <taxon>lamiids</taxon>
        <taxon>Solanales</taxon>
        <taxon>Solanaceae</taxon>
        <taxon>Nicotianoideae</taxon>
        <taxon>Nicotianeae</taxon>
        <taxon>Nicotiana</taxon>
    </lineage>
</organism>